<evidence type="ECO:0000313" key="3">
    <source>
        <dbReference type="Proteomes" id="UP000053260"/>
    </source>
</evidence>
<evidence type="ECO:0008006" key="4">
    <source>
        <dbReference type="Google" id="ProtNLM"/>
    </source>
</evidence>
<feature type="signal peptide" evidence="1">
    <location>
        <begin position="1"/>
        <end position="28"/>
    </location>
</feature>
<proteinExistence type="predicted"/>
<dbReference type="InterPro" id="IPR044859">
    <property type="entry name" value="Allene_oxi_cyc_Dirigent"/>
</dbReference>
<reference evidence="2 3" key="1">
    <citation type="submission" date="2015-10" db="EMBL/GenBank/DDBJ databases">
        <title>Draft genome sequence of Streptomyces sp. RV15, isolated from a marine sponge.</title>
        <authorList>
            <person name="Ruckert C."/>
            <person name="Abdelmohsen U.R."/>
            <person name="Winkler A."/>
            <person name="Hentschel U."/>
            <person name="Kalinowski J."/>
            <person name="Kampfer P."/>
            <person name="Glaeser S."/>
        </authorList>
    </citation>
    <scope>NUCLEOTIDE SEQUENCE [LARGE SCALE GENOMIC DNA]</scope>
    <source>
        <strain evidence="2 3">RV15</strain>
    </source>
</reference>
<keyword evidence="1" id="KW-0732">Signal</keyword>
<protein>
    <recommendedName>
        <fullName evidence="4">Allene oxide cyclase barrel-like domain-containing protein</fullName>
    </recommendedName>
</protein>
<evidence type="ECO:0000256" key="1">
    <source>
        <dbReference type="SAM" id="SignalP"/>
    </source>
</evidence>
<accession>A0A101UUT8</accession>
<dbReference type="Gene3D" id="2.40.480.10">
    <property type="entry name" value="Allene oxide cyclase-like"/>
    <property type="match status" value="1"/>
</dbReference>
<gene>
    <name evidence="2" type="ORF">AQJ91_30815</name>
</gene>
<feature type="chain" id="PRO_5007108439" description="Allene oxide cyclase barrel-like domain-containing protein" evidence="1">
    <location>
        <begin position="29"/>
        <end position="157"/>
    </location>
</feature>
<comment type="caution">
    <text evidence="2">The sequence shown here is derived from an EMBL/GenBank/DDBJ whole genome shotgun (WGS) entry which is preliminary data.</text>
</comment>
<keyword evidence="3" id="KW-1185">Reference proteome</keyword>
<sequence length="157" mass="16338">MKRRIAATLATASLAGAIGLAGAAPALAAPDPLSFTVDFTKNTSIPQVPNLGGGFAGNGPVFDDSGQRIGTVYDTCGIDAVKNFTSFEALCQAYVVFNDGDRLDLSTQANIELNPLNYPYTIKGVVRGGTGWYAGAQGEATITAQKPGVYDVDVKFK</sequence>
<dbReference type="Proteomes" id="UP000053260">
    <property type="component" value="Unassembled WGS sequence"/>
</dbReference>
<name>A0A101UUT8_9ACTN</name>
<organism evidence="2 3">
    <name type="scientific">Streptomyces dysideae</name>
    <dbReference type="NCBI Taxonomy" id="909626"/>
    <lineage>
        <taxon>Bacteria</taxon>
        <taxon>Bacillati</taxon>
        <taxon>Actinomycetota</taxon>
        <taxon>Actinomycetes</taxon>
        <taxon>Kitasatosporales</taxon>
        <taxon>Streptomycetaceae</taxon>
        <taxon>Streptomyces</taxon>
    </lineage>
</organism>
<evidence type="ECO:0000313" key="2">
    <source>
        <dbReference type="EMBL" id="KUO17266.1"/>
    </source>
</evidence>
<dbReference type="EMBL" id="LMXB01000076">
    <property type="protein sequence ID" value="KUO17266.1"/>
    <property type="molecule type" value="Genomic_DNA"/>
</dbReference>
<dbReference type="AlphaFoldDB" id="A0A101UUT8"/>